<dbReference type="Proteomes" id="UP000836387">
    <property type="component" value="Unassembled WGS sequence"/>
</dbReference>
<keyword evidence="2" id="KW-1185">Reference proteome</keyword>
<reference evidence="1" key="2">
    <citation type="submission" date="2021-10" db="EMBL/GenBank/DDBJ databases">
        <authorList>
            <person name="Piombo E."/>
        </authorList>
    </citation>
    <scope>NUCLEOTIDE SEQUENCE</scope>
</reference>
<comment type="caution">
    <text evidence="1">The sequence shown here is derived from an EMBL/GenBank/DDBJ whole genome shotgun (WGS) entry which is preliminary data.</text>
</comment>
<evidence type="ECO:0000313" key="1">
    <source>
        <dbReference type="EMBL" id="CAG9947020.1"/>
    </source>
</evidence>
<name>A0ACA9U163_BIOOC</name>
<gene>
    <name evidence="1" type="ORF">CRV2_00013131</name>
</gene>
<proteinExistence type="predicted"/>
<accession>A0ACA9U163</accession>
<feature type="non-terminal residue" evidence="1">
    <location>
        <position position="1"/>
    </location>
</feature>
<evidence type="ECO:0000313" key="2">
    <source>
        <dbReference type="Proteomes" id="UP000836387"/>
    </source>
</evidence>
<protein>
    <submittedName>
        <fullName evidence="1">Uncharacterized protein</fullName>
    </submittedName>
</protein>
<reference evidence="1" key="1">
    <citation type="submission" date="2020-04" db="EMBL/GenBank/DDBJ databases">
        <authorList>
            <person name="Broberg M."/>
        </authorList>
    </citation>
    <scope>NUCLEOTIDE SEQUENCE</scope>
</reference>
<sequence>QEYRCDHIYFIVGEWCPEYIDTHRRCRPVVVSIQILGYEYCGRCRERQKSKSVSWAHMIKQPTNRTQVPQSAVSPAKFAPNYGI</sequence>
<organism evidence="1 2">
    <name type="scientific">Clonostachys rosea f. rosea IK726</name>
    <dbReference type="NCBI Taxonomy" id="1349383"/>
    <lineage>
        <taxon>Eukaryota</taxon>
        <taxon>Fungi</taxon>
        <taxon>Dikarya</taxon>
        <taxon>Ascomycota</taxon>
        <taxon>Pezizomycotina</taxon>
        <taxon>Sordariomycetes</taxon>
        <taxon>Hypocreomycetidae</taxon>
        <taxon>Hypocreales</taxon>
        <taxon>Bionectriaceae</taxon>
        <taxon>Clonostachys</taxon>
    </lineage>
</organism>
<dbReference type="EMBL" id="CADEHS020000011">
    <property type="protein sequence ID" value="CAG9947020.1"/>
    <property type="molecule type" value="Genomic_DNA"/>
</dbReference>